<gene>
    <name evidence="1" type="ORF">J2782_000734</name>
</gene>
<evidence type="ECO:0008006" key="3">
    <source>
        <dbReference type="Google" id="ProtNLM"/>
    </source>
</evidence>
<evidence type="ECO:0000313" key="1">
    <source>
        <dbReference type="EMBL" id="MDR6431029.1"/>
    </source>
</evidence>
<accession>A0ABU1M4R8</accession>
<dbReference type="EMBL" id="JAVDQT010000001">
    <property type="protein sequence ID" value="MDR6431029.1"/>
    <property type="molecule type" value="Genomic_DNA"/>
</dbReference>
<dbReference type="Pfam" id="PF10987">
    <property type="entry name" value="DUF2806"/>
    <property type="match status" value="1"/>
</dbReference>
<dbReference type="Proteomes" id="UP001184614">
    <property type="component" value="Unassembled WGS sequence"/>
</dbReference>
<keyword evidence="2" id="KW-1185">Reference proteome</keyword>
<dbReference type="RefSeq" id="WP_310010227.1">
    <property type="nucleotide sequence ID" value="NZ_JAVDQT010000001.1"/>
</dbReference>
<name>A0ABU1M4R8_9HYPH</name>
<dbReference type="InterPro" id="IPR021254">
    <property type="entry name" value="DUF2806"/>
</dbReference>
<protein>
    <recommendedName>
        <fullName evidence="3">DUF2806 domain-containing protein</fullName>
    </recommendedName>
</protein>
<evidence type="ECO:0000313" key="2">
    <source>
        <dbReference type="Proteomes" id="UP001184614"/>
    </source>
</evidence>
<organism evidence="1 2">
    <name type="scientific">Brucella pseudogrignonensis</name>
    <dbReference type="NCBI Taxonomy" id="419475"/>
    <lineage>
        <taxon>Bacteria</taxon>
        <taxon>Pseudomonadati</taxon>
        <taxon>Pseudomonadota</taxon>
        <taxon>Alphaproteobacteria</taxon>
        <taxon>Hyphomicrobiales</taxon>
        <taxon>Brucellaceae</taxon>
        <taxon>Brucella/Ochrobactrum group</taxon>
        <taxon>Brucella</taxon>
    </lineage>
</organism>
<proteinExistence type="predicted"/>
<reference evidence="1 2" key="1">
    <citation type="submission" date="2023-07" db="EMBL/GenBank/DDBJ databases">
        <title>Sorghum-associated microbial communities from plants grown in Nebraska, USA.</title>
        <authorList>
            <person name="Schachtman D."/>
        </authorList>
    </citation>
    <scope>NUCLEOTIDE SEQUENCE [LARGE SCALE GENOMIC DNA]</scope>
    <source>
        <strain evidence="1 2">DS1730</strain>
    </source>
</reference>
<sequence>MSKKDHLDKDITFSGQITETGVKASVRSRLASGIDRLCGSVADLGASYFEGIAERRRAQTEGEVALIKQVAKLGIERLSCDESLQDRAIAQHYDKVLRAQANKDAVVREAIIDLKEQSEQPDDHSGPDVLSEEFLDRFEKMAGDASTEDLQHRWGRVLAGEIRKPGTFSRKVMRAVDELDSYVAKLFEEVSSAGIGSCIILGCLREIHYSERLKLANFGLTVDHTEQIRKFTKISNGTGPDLWVVTFGDYAIGFNANCVPDYSNSRVLVKFDDIPCLPIFLLTESGEALLTVISRDEIAILRRLADLIETVLGGEKIVALKLDPVLNMLRTIQDF</sequence>
<comment type="caution">
    <text evidence="1">The sequence shown here is derived from an EMBL/GenBank/DDBJ whole genome shotgun (WGS) entry which is preliminary data.</text>
</comment>